<dbReference type="InterPro" id="IPR011009">
    <property type="entry name" value="Kinase-like_dom_sf"/>
</dbReference>
<feature type="domain" description="Protein kinase" evidence="5">
    <location>
        <begin position="1"/>
        <end position="301"/>
    </location>
</feature>
<evidence type="ECO:0000259" key="5">
    <source>
        <dbReference type="PROSITE" id="PS50011"/>
    </source>
</evidence>
<keyword evidence="3" id="KW-0067">ATP-binding</keyword>
<dbReference type="SUPFAM" id="SSF56112">
    <property type="entry name" value="Protein kinase-like (PK-like)"/>
    <property type="match status" value="1"/>
</dbReference>
<organism evidence="6 7">
    <name type="scientific">Mucor flavus</name>
    <dbReference type="NCBI Taxonomy" id="439312"/>
    <lineage>
        <taxon>Eukaryota</taxon>
        <taxon>Fungi</taxon>
        <taxon>Fungi incertae sedis</taxon>
        <taxon>Mucoromycota</taxon>
        <taxon>Mucoromycotina</taxon>
        <taxon>Mucoromycetes</taxon>
        <taxon>Mucorales</taxon>
        <taxon>Mucorineae</taxon>
        <taxon>Mucoraceae</taxon>
        <taxon>Mucor</taxon>
    </lineage>
</organism>
<dbReference type="Gene3D" id="1.10.510.10">
    <property type="entry name" value="Transferase(Phosphotransferase) domain 1"/>
    <property type="match status" value="1"/>
</dbReference>
<feature type="compositionally biased region" description="Basic and acidic residues" evidence="4">
    <location>
        <begin position="323"/>
        <end position="354"/>
    </location>
</feature>
<comment type="similarity">
    <text evidence="1">Belongs to the protein kinase superfamily. CMGC Ser/Thr protein kinase family. CDC2/CDKX subfamily.</text>
</comment>
<reference evidence="6 7" key="1">
    <citation type="submission" date="2024-04" db="EMBL/GenBank/DDBJ databases">
        <title>genome sequences of Mucor flavus KT1a and Helicostylum pulchrum KT1b strains isolated from the surface of a dry-aged beef.</title>
        <authorList>
            <person name="Toyotome T."/>
            <person name="Hosono M."/>
            <person name="Torimaru M."/>
            <person name="Fukuda K."/>
            <person name="Mikami N."/>
        </authorList>
    </citation>
    <scope>NUCLEOTIDE SEQUENCE [LARGE SCALE GENOMIC DNA]</scope>
    <source>
        <strain evidence="6 7">KT1a</strain>
    </source>
</reference>
<dbReference type="Proteomes" id="UP001473302">
    <property type="component" value="Unassembled WGS sequence"/>
</dbReference>
<sequence length="354" mass="40024">MTESPQVTRTIKLSTVKGTQIECNESPFYGNCRDVEDFEKLNRVGEGTYGVRETDGMPVSSLREISILKRMKHQNIVNVTDVAVGPRLESIFLVMEYCEQDLGSLLDMVPTPYTPSEIKCLMLQLLRGLEYCHSHSIIHRDLKMSNLLLTFTGVLKIADFGLARTLSLPGKPMTPNVVTLWYRAPEVLFGDTNYTTAIDLWSAGCIMGELMQHKPLLPGNTEQAQLDLIVKLLGSPNDSIWPGFSKLPSAKALVLPTQSYNNIKEVFPRYSENTLGLLAGLLTYNPKTRFTVKQAIAHPYFQESPRAQDPALLPTYPEVRNQLAERESKRRAHEEERKRRTAKEDTEAANKRRR</sequence>
<name>A0ABP9YKJ9_9FUNG</name>
<feature type="region of interest" description="Disordered" evidence="4">
    <location>
        <begin position="307"/>
        <end position="354"/>
    </location>
</feature>
<dbReference type="EMBL" id="BAABUK010000002">
    <property type="protein sequence ID" value="GAA5807388.1"/>
    <property type="molecule type" value="Genomic_DNA"/>
</dbReference>
<keyword evidence="2" id="KW-0547">Nucleotide-binding</keyword>
<dbReference type="InterPro" id="IPR050108">
    <property type="entry name" value="CDK"/>
</dbReference>
<dbReference type="PROSITE" id="PS00108">
    <property type="entry name" value="PROTEIN_KINASE_ST"/>
    <property type="match status" value="1"/>
</dbReference>
<gene>
    <name evidence="6" type="ORF">MFLAVUS_000749</name>
</gene>
<evidence type="ECO:0000256" key="2">
    <source>
        <dbReference type="ARBA" id="ARBA00022741"/>
    </source>
</evidence>
<dbReference type="PANTHER" id="PTHR24056:SF508">
    <property type="entry name" value="CYCLIN-DEPENDENT KINASE 10"/>
    <property type="match status" value="1"/>
</dbReference>
<dbReference type="InterPro" id="IPR008271">
    <property type="entry name" value="Ser/Thr_kinase_AS"/>
</dbReference>
<dbReference type="InterPro" id="IPR000719">
    <property type="entry name" value="Prot_kinase_dom"/>
</dbReference>
<evidence type="ECO:0000256" key="1">
    <source>
        <dbReference type="ARBA" id="ARBA00006485"/>
    </source>
</evidence>
<evidence type="ECO:0000256" key="4">
    <source>
        <dbReference type="SAM" id="MobiDB-lite"/>
    </source>
</evidence>
<accession>A0ABP9YKJ9</accession>
<proteinExistence type="inferred from homology"/>
<keyword evidence="7" id="KW-1185">Reference proteome</keyword>
<dbReference type="PANTHER" id="PTHR24056">
    <property type="entry name" value="CELL DIVISION PROTEIN KINASE"/>
    <property type="match status" value="1"/>
</dbReference>
<dbReference type="PROSITE" id="PS50011">
    <property type="entry name" value="PROTEIN_KINASE_DOM"/>
    <property type="match status" value="1"/>
</dbReference>
<dbReference type="SMART" id="SM00220">
    <property type="entry name" value="S_TKc"/>
    <property type="match status" value="1"/>
</dbReference>
<protein>
    <recommendedName>
        <fullName evidence="5">Protein kinase domain-containing protein</fullName>
    </recommendedName>
</protein>
<dbReference type="Pfam" id="PF00069">
    <property type="entry name" value="Pkinase"/>
    <property type="match status" value="1"/>
</dbReference>
<dbReference type="Gene3D" id="3.30.200.20">
    <property type="entry name" value="Phosphorylase Kinase, domain 1"/>
    <property type="match status" value="1"/>
</dbReference>
<evidence type="ECO:0000256" key="3">
    <source>
        <dbReference type="ARBA" id="ARBA00022840"/>
    </source>
</evidence>
<comment type="caution">
    <text evidence="6">The sequence shown here is derived from an EMBL/GenBank/DDBJ whole genome shotgun (WGS) entry which is preliminary data.</text>
</comment>
<evidence type="ECO:0000313" key="7">
    <source>
        <dbReference type="Proteomes" id="UP001473302"/>
    </source>
</evidence>
<evidence type="ECO:0000313" key="6">
    <source>
        <dbReference type="EMBL" id="GAA5807388.1"/>
    </source>
</evidence>